<reference evidence="1 2" key="1">
    <citation type="submission" date="2023-01" db="EMBL/GenBank/DDBJ databases">
        <authorList>
            <person name="Kreplak J."/>
        </authorList>
    </citation>
    <scope>NUCLEOTIDE SEQUENCE [LARGE SCALE GENOMIC DNA]</scope>
</reference>
<dbReference type="EMBL" id="OX451735">
    <property type="protein sequence ID" value="CAI8594626.1"/>
    <property type="molecule type" value="Genomic_DNA"/>
</dbReference>
<dbReference type="AlphaFoldDB" id="A0AAV0Z809"/>
<dbReference type="InterPro" id="IPR040256">
    <property type="entry name" value="At4g02000-like"/>
</dbReference>
<dbReference type="PANTHER" id="PTHR31286">
    <property type="entry name" value="GLYCINE-RICH CELL WALL STRUCTURAL PROTEIN 1.8-LIKE"/>
    <property type="match status" value="1"/>
</dbReference>
<organism evidence="1 2">
    <name type="scientific">Vicia faba</name>
    <name type="common">Broad bean</name>
    <name type="synonym">Faba vulgaris</name>
    <dbReference type="NCBI Taxonomy" id="3906"/>
    <lineage>
        <taxon>Eukaryota</taxon>
        <taxon>Viridiplantae</taxon>
        <taxon>Streptophyta</taxon>
        <taxon>Embryophyta</taxon>
        <taxon>Tracheophyta</taxon>
        <taxon>Spermatophyta</taxon>
        <taxon>Magnoliopsida</taxon>
        <taxon>eudicotyledons</taxon>
        <taxon>Gunneridae</taxon>
        <taxon>Pentapetalae</taxon>
        <taxon>rosids</taxon>
        <taxon>fabids</taxon>
        <taxon>Fabales</taxon>
        <taxon>Fabaceae</taxon>
        <taxon>Papilionoideae</taxon>
        <taxon>50 kb inversion clade</taxon>
        <taxon>NPAAA clade</taxon>
        <taxon>Hologalegina</taxon>
        <taxon>IRL clade</taxon>
        <taxon>Fabeae</taxon>
        <taxon>Vicia</taxon>
    </lineage>
</organism>
<dbReference type="PANTHER" id="PTHR31286:SF176">
    <property type="entry name" value="DUF4283 DOMAIN PROTEIN"/>
    <property type="match status" value="1"/>
</dbReference>
<keyword evidence="2" id="KW-1185">Reference proteome</keyword>
<accession>A0AAV0Z809</accession>
<name>A0AAV0Z809_VICFA</name>
<evidence type="ECO:0000313" key="2">
    <source>
        <dbReference type="Proteomes" id="UP001157006"/>
    </source>
</evidence>
<proteinExistence type="predicted"/>
<gene>
    <name evidence="1" type="ORF">VFH_I150480</name>
</gene>
<evidence type="ECO:0000313" key="1">
    <source>
        <dbReference type="EMBL" id="CAI8594626.1"/>
    </source>
</evidence>
<evidence type="ECO:0008006" key="3">
    <source>
        <dbReference type="Google" id="ProtNLM"/>
    </source>
</evidence>
<sequence>MEEQGFFSSLLNVNELVGSPLFVPLNLTNVVHTVEKSTFENVVNSIEKSVSASDISLNVIGEVVVPKANGTSAKFFAQVLSKTCAIIPHGRFPRSSLKGEDIAIKIPKEDYKISLESCKNHLHRRLILSKGDPPLKLQDLRCKLDTFWKPLSKQKIVSLGRGFYEFVFSSTEDAQRVCAALSWSLKPGFLKKIAWTSDFNHNNHKQTTIQYWVHFLDLPREYWSPNIIFAIASCLRMTMCLDATTSKRPLERSFGYFARVLVDIDLYAKIRYKLWVEREDYVFLINVEYENLPLFCSHCHNIGHSFSSCKFVKVDQEKRVFKEKHKCMGNKSQNEDLRKESVECENATSVDNNPLLGSVDYLKTTIDGNVVSIDVLHQGDLGVQGNENSCGLVDMDTTDQGKIDKNHDKDSDSDVQQVMNFLSESWANMDKRDEIVDLDENTSQPFQLVVPRKMKNKKKLPQAGKGFKVSASNCMLH</sequence>
<protein>
    <recommendedName>
        <fullName evidence="3">DUF4283 domain-containing protein</fullName>
    </recommendedName>
</protein>
<dbReference type="Proteomes" id="UP001157006">
    <property type="component" value="Chromosome 1S"/>
</dbReference>